<evidence type="ECO:0000259" key="2">
    <source>
        <dbReference type="PROSITE" id="PS50213"/>
    </source>
</evidence>
<feature type="domain" description="FAS1" evidence="2">
    <location>
        <begin position="26"/>
        <end position="178"/>
    </location>
</feature>
<dbReference type="EMBL" id="ML119118">
    <property type="protein sequence ID" value="RPB14323.1"/>
    <property type="molecule type" value="Genomic_DNA"/>
</dbReference>
<accession>A0A3N4KUR8</accession>
<evidence type="ECO:0000256" key="1">
    <source>
        <dbReference type="ARBA" id="ARBA00022729"/>
    </source>
</evidence>
<evidence type="ECO:0000313" key="3">
    <source>
        <dbReference type="EMBL" id="RPB14323.1"/>
    </source>
</evidence>
<dbReference type="STRING" id="1392247.A0A3N4KUR8"/>
<dbReference type="InterPro" id="IPR040200">
    <property type="entry name" value="Mug57-like"/>
</dbReference>
<dbReference type="SUPFAM" id="SSF82153">
    <property type="entry name" value="FAS1 domain"/>
    <property type="match status" value="1"/>
</dbReference>
<gene>
    <name evidence="3" type="ORF">P167DRAFT_552553</name>
</gene>
<dbReference type="PANTHER" id="PTHR28156">
    <property type="entry name" value="FAS1 DOMAIN-CONTAINING PROTEIN YDR262W"/>
    <property type="match status" value="1"/>
</dbReference>
<dbReference type="InterPro" id="IPR000782">
    <property type="entry name" value="FAS1_domain"/>
</dbReference>
<proteinExistence type="predicted"/>
<dbReference type="AlphaFoldDB" id="A0A3N4KUR8"/>
<keyword evidence="1" id="KW-0732">Signal</keyword>
<keyword evidence="4" id="KW-1185">Reference proteome</keyword>
<dbReference type="Gene3D" id="2.30.180.10">
    <property type="entry name" value="FAS1 domain"/>
    <property type="match status" value="1"/>
</dbReference>
<dbReference type="Proteomes" id="UP000277580">
    <property type="component" value="Unassembled WGS sequence"/>
</dbReference>
<dbReference type="PANTHER" id="PTHR28156:SF1">
    <property type="entry name" value="FAS1 DOMAIN-CONTAINING PROTEIN YDR262W"/>
    <property type="match status" value="1"/>
</dbReference>
<dbReference type="InterPro" id="IPR036378">
    <property type="entry name" value="FAS1_dom_sf"/>
</dbReference>
<reference evidence="3 4" key="1">
    <citation type="journal article" date="2018" name="Nat. Ecol. Evol.">
        <title>Pezizomycetes genomes reveal the molecular basis of ectomycorrhizal truffle lifestyle.</title>
        <authorList>
            <person name="Murat C."/>
            <person name="Payen T."/>
            <person name="Noel B."/>
            <person name="Kuo A."/>
            <person name="Morin E."/>
            <person name="Chen J."/>
            <person name="Kohler A."/>
            <person name="Krizsan K."/>
            <person name="Balestrini R."/>
            <person name="Da Silva C."/>
            <person name="Montanini B."/>
            <person name="Hainaut M."/>
            <person name="Levati E."/>
            <person name="Barry K.W."/>
            <person name="Belfiori B."/>
            <person name="Cichocki N."/>
            <person name="Clum A."/>
            <person name="Dockter R.B."/>
            <person name="Fauchery L."/>
            <person name="Guy J."/>
            <person name="Iotti M."/>
            <person name="Le Tacon F."/>
            <person name="Lindquist E.A."/>
            <person name="Lipzen A."/>
            <person name="Malagnac F."/>
            <person name="Mello A."/>
            <person name="Molinier V."/>
            <person name="Miyauchi S."/>
            <person name="Poulain J."/>
            <person name="Riccioni C."/>
            <person name="Rubini A."/>
            <person name="Sitrit Y."/>
            <person name="Splivallo R."/>
            <person name="Traeger S."/>
            <person name="Wang M."/>
            <person name="Zifcakova L."/>
            <person name="Wipf D."/>
            <person name="Zambonelli A."/>
            <person name="Paolocci F."/>
            <person name="Nowrousian M."/>
            <person name="Ottonello S."/>
            <person name="Baldrian P."/>
            <person name="Spatafora J.W."/>
            <person name="Henrissat B."/>
            <person name="Nagy L.G."/>
            <person name="Aury J.M."/>
            <person name="Wincker P."/>
            <person name="Grigoriev I.V."/>
            <person name="Bonfante P."/>
            <person name="Martin F.M."/>
        </authorList>
    </citation>
    <scope>NUCLEOTIDE SEQUENCE [LARGE SCALE GENOMIC DNA]</scope>
    <source>
        <strain evidence="3 4">CCBAS932</strain>
    </source>
</reference>
<dbReference type="OrthoDB" id="5551751at2759"/>
<dbReference type="InParanoid" id="A0A3N4KUR8"/>
<name>A0A3N4KUR8_9PEZI</name>
<evidence type="ECO:0000313" key="4">
    <source>
        <dbReference type="Proteomes" id="UP000277580"/>
    </source>
</evidence>
<sequence>MPSLNTDQTPLQSHEILYSSDKPTGSLLLSDKLSQDRSIDIFAELTRKFESISTRLSNTDENTTVLAPSNVAVSKLPRKPWEDPNDEGAGGNVLSNIYKGLVGEDRASRNERNFVEAHLIGVSPWLKGEKIKTFQGKEIWWDMDGKDRIIYPDGIKLAAHRDIKTVPNGEIWILDGVINY</sequence>
<dbReference type="PROSITE" id="PS50213">
    <property type="entry name" value="FAS1"/>
    <property type="match status" value="1"/>
</dbReference>
<organism evidence="3 4">
    <name type="scientific">Morchella conica CCBAS932</name>
    <dbReference type="NCBI Taxonomy" id="1392247"/>
    <lineage>
        <taxon>Eukaryota</taxon>
        <taxon>Fungi</taxon>
        <taxon>Dikarya</taxon>
        <taxon>Ascomycota</taxon>
        <taxon>Pezizomycotina</taxon>
        <taxon>Pezizomycetes</taxon>
        <taxon>Pezizales</taxon>
        <taxon>Morchellaceae</taxon>
        <taxon>Morchella</taxon>
    </lineage>
</organism>
<protein>
    <submittedName>
        <fullName evidence="3">FAS1 domain-containing protein</fullName>
    </submittedName>
</protein>